<dbReference type="SUPFAM" id="SSF56219">
    <property type="entry name" value="DNase I-like"/>
    <property type="match status" value="1"/>
</dbReference>
<evidence type="ECO:0008006" key="3">
    <source>
        <dbReference type="Google" id="ProtNLM"/>
    </source>
</evidence>
<evidence type="ECO:0000313" key="2">
    <source>
        <dbReference type="Proteomes" id="UP000640485"/>
    </source>
</evidence>
<proteinExistence type="predicted"/>
<reference evidence="1" key="1">
    <citation type="submission" date="2021-01" db="EMBL/GenBank/DDBJ databases">
        <title>Paracoccus amoyensis sp. nov., isolated from the surface seawater along the coast of Xiamen Island, China.</title>
        <authorList>
            <person name="Lyu L."/>
        </authorList>
    </citation>
    <scope>NUCLEOTIDE SEQUENCE</scope>
    <source>
        <strain evidence="1">MJ17</strain>
    </source>
</reference>
<keyword evidence="2" id="KW-1185">Reference proteome</keyword>
<dbReference type="Gene3D" id="2.60.20.10">
    <property type="entry name" value="Crystallins"/>
    <property type="match status" value="1"/>
</dbReference>
<accession>A0A934SBP3</accession>
<dbReference type="Gene3D" id="3.60.10.10">
    <property type="entry name" value="Endonuclease/exonuclease/phosphatase"/>
    <property type="match status" value="1"/>
</dbReference>
<sequence length="422" mass="46528">MEIGKTFPGQNIGDIFGGGVGNIFDDLDKFADKLPLKKPAVTTDYTFGTFNAYGGKGYDLQSEVDEIGNFVNGTGPQGDAPLDIVGFQEVGGVQPGSQIAGEMARNGMNGYMDEGGNPIYWKASKFDVVHQETLVIHDKNEVPSGPGVPENIGDDRVSDQRRTTTFVVLKDKETGAEMLVTNRHQDHQIKGWNHENHRDAHKAMSNIKADEIMEKFPGISARVDLGDFNEGLSDVDRIGPESVDPDNPSDNKYDTTTDETYIDHILSEGSDFETSAGDTKTHYYEKVKGEGHFNSDSYSHPMMSQTITVRSSQEEIDRAEDDRALPGNGSGAVFYEDGAYRGDAWAVGFGRDSFSSYDGFDGWKHKDWNDDTTSIAVTPDADLTVYKETDHDGEDGWKVDESTSNVGKDWNDKISAYHLKNR</sequence>
<dbReference type="InterPro" id="IPR036691">
    <property type="entry name" value="Endo/exonu/phosph_ase_sf"/>
</dbReference>
<evidence type="ECO:0000313" key="1">
    <source>
        <dbReference type="EMBL" id="MBK4214314.1"/>
    </source>
</evidence>
<dbReference type="EMBL" id="JAEPRQ010000001">
    <property type="protein sequence ID" value="MBK4214314.1"/>
    <property type="molecule type" value="Genomic_DNA"/>
</dbReference>
<gene>
    <name evidence="1" type="ORF">JJJ17_00095</name>
</gene>
<name>A0A934SBP3_9RHOB</name>
<organism evidence="1 2">
    <name type="scientific">Paracoccus caeni</name>
    <dbReference type="NCBI Taxonomy" id="657651"/>
    <lineage>
        <taxon>Bacteria</taxon>
        <taxon>Pseudomonadati</taxon>
        <taxon>Pseudomonadota</taxon>
        <taxon>Alphaproteobacteria</taxon>
        <taxon>Rhodobacterales</taxon>
        <taxon>Paracoccaceae</taxon>
        <taxon>Paracoccus</taxon>
    </lineage>
</organism>
<comment type="caution">
    <text evidence="1">The sequence shown here is derived from an EMBL/GenBank/DDBJ whole genome shotgun (WGS) entry which is preliminary data.</text>
</comment>
<dbReference type="RefSeq" id="WP_200682896.1">
    <property type="nucleotide sequence ID" value="NZ_JAEPRQ010000001.1"/>
</dbReference>
<dbReference type="Proteomes" id="UP000640485">
    <property type="component" value="Unassembled WGS sequence"/>
</dbReference>
<protein>
    <recommendedName>
        <fullName evidence="3">Endonuclease/Exonuclease/phosphatase family protein</fullName>
    </recommendedName>
</protein>
<dbReference type="AlphaFoldDB" id="A0A934SBP3"/>